<sequence>MVTPPSVTYAEAKARVVRAIAKITSFAAAAGEYKADRSNAGKHAKVVKMLSELNAIRRIAEDDFQVMESSVSKKLAPMEIVDNKESLSLSADFDNLYYELAAFADVYHISLSSGMDTSSAQLAVNQTTVSSNLSHYQLPKRSFPTFSGVLIEWQGFEDLFKSILSHAPDLADVERFEILKTSLQGEALSLVSHLPLTSANYNKAWEVLRARYGNKRDLARIHLDALLAPHTVNCNDAASIKTLLTTILEHTAALDNLDFVTRQWSPILVHIFENHLDYDLRSRWEITVGDRHQPATSDFVEFLRSHVRSAEARAGNYSTTVQSSTSQPKQSKKVYTTHSRPTYGPKVLTASAALSTEPGHRTSPISSCHLCKQPHSIRQCQMFLSKGPNDRFQLAKTHRLCINCLGSGHSSVTCPSKFKCQSCKRSHHTLLHFEASQTTSTPHPPSSSSMVFQSGDPTSTVSLVVKDNPQKVVLLSTVLLDICGTNGHRHSFRALLDSGSQASFITGKSADILMLNRRRSPVSITTFANTTATPVCGSSVVIVTPHGKQTPSLSIDALIVPQITGKTPQISFTPGQWKHIYHLPLADPSYHIPGDIDLLLGADILPSILCDSLISGSAGEPTALKTIFGWVLFGPATSAPPVSLTTMCVSTSSNLDATLRKFWELEELPLVHHLSPDDKVAEEIYVSTTTRLSSGRFMVTLPFRTPSPVLGDSKSHAHQRYKALEIRLNRQPDLRKQYIDFMQDYLSSGHMELVPVSERDNPLNYYIPHHCVIKPESKTTKLRVVFNASARTSTGASLNESMYTGPKLQPDIQVVLLRSRLWKYLFMADIKQMYRQILVQPSDRDYLRILWRFSPSSPIDEYRLCTVTYGTSAAPFQALRTVRYLATLDGAKWPIAADVLLNDTFVDDILTGANSEEDALNCQDQLINLCALAQFELRKWASNNVQILQMVPPESRAMSVSVLFDSDELSDLKVLGLKWDPSTDTFSFKAHPSNIQPTKRSVLSDIARVFDPLGLLSPMTFFTKHVMQQLWTSGVAWDDPVPPEIASLWARYQSELQLVETISIPRRITYDHAISVQLHAFSDSSEKGYAAAVYLRVVTVTSVYCHLITGKSKVAPLKRSTIPRLELCGAVLASKLLRLVADSYINRLTIDELHAWTDSTTVLVWIRSSPHRWATFIANRTSLIHDLTTPAIWRHVPTKENPVDCASRGLFPSELLNHVLWWTGPSFLLSPPDKWPTLLLTELEDYSGPLSQEARVPTVLTVTVDVPIIDLLNRISSLRKILRVIAYCFRFFKPRSDAPISNIINATEITRALSALVYLVQRQTFAVEIAALSNGLPCSKSLRRLDLFLDPVGILRVGGRLRNADIPYSHKHPALLPSRHRLTDLIIDHNHCVLSHPGAMTLQSHLQREFWILSGRQAIRSRLRLCVPCFRTRPQTVQPKMAALPKYRVQQIKPFAISGVDYAGPISVKGSRGRASSRISAYICLFVCTVTKALHIELSSDLSTETFLLAFTRFAARRGPIKEIHSDCGTNFVGAANLLNPLHNFIASETYQHSVRNHLSKDQITWFFNPPSSPHFGGLWEAGVKSTKSLIFRSIGTHRLTSEELITLLTKIEATLNSRPLCALSNDPKDLEALTPSHFLTLEPSTSLPDPCLENVPLSKMQRWRLVTDLHRYFWTRWKNEYLSTLQLRTKWSDDGKQLNVGDLVLIKEPSHPLYWRYGRITDLHPGADGVSRVATVHTSSGVLTRPAVKLCPVPSC</sequence>
<name>A0A8R1WY97_ACYPI</name>
<dbReference type="RefSeq" id="XP_008179257.1">
    <property type="nucleotide sequence ID" value="XM_008181035.1"/>
</dbReference>
<feature type="region of interest" description="Disordered" evidence="1">
    <location>
        <begin position="435"/>
        <end position="454"/>
    </location>
</feature>
<dbReference type="InterPro" id="IPR043128">
    <property type="entry name" value="Rev_trsase/Diguanyl_cyclase"/>
</dbReference>
<dbReference type="InterPro" id="IPR036397">
    <property type="entry name" value="RNaseH_sf"/>
</dbReference>
<evidence type="ECO:0000259" key="2">
    <source>
        <dbReference type="PROSITE" id="PS50994"/>
    </source>
</evidence>
<dbReference type="Pfam" id="PF05380">
    <property type="entry name" value="Peptidase_A17"/>
    <property type="match status" value="1"/>
</dbReference>
<reference evidence="3" key="2">
    <citation type="submission" date="2022-06" db="UniProtKB">
        <authorList>
            <consortium name="EnsemblMetazoa"/>
        </authorList>
    </citation>
    <scope>IDENTIFICATION</scope>
</reference>
<dbReference type="InterPro" id="IPR012337">
    <property type="entry name" value="RNaseH-like_sf"/>
</dbReference>
<feature type="domain" description="Integrase catalytic" evidence="2">
    <location>
        <begin position="1450"/>
        <end position="1644"/>
    </location>
</feature>
<proteinExistence type="predicted"/>
<dbReference type="InterPro" id="IPR008042">
    <property type="entry name" value="Retrotrans_Pao"/>
</dbReference>
<reference evidence="4" key="1">
    <citation type="submission" date="2010-06" db="EMBL/GenBank/DDBJ databases">
        <authorList>
            <person name="Jiang H."/>
            <person name="Abraham K."/>
            <person name="Ali S."/>
            <person name="Alsbrooks S.L."/>
            <person name="Anim B.N."/>
            <person name="Anosike U.S."/>
            <person name="Attaway T."/>
            <person name="Bandaranaike D.P."/>
            <person name="Battles P.K."/>
            <person name="Bell S.N."/>
            <person name="Bell A.V."/>
            <person name="Beltran B."/>
            <person name="Bickham C."/>
            <person name="Bustamante Y."/>
            <person name="Caleb T."/>
            <person name="Canada A."/>
            <person name="Cardenas V."/>
            <person name="Carter K."/>
            <person name="Chacko J."/>
            <person name="Chandrabose M.N."/>
            <person name="Chavez D."/>
            <person name="Chavez A."/>
            <person name="Chen L."/>
            <person name="Chu H.-S."/>
            <person name="Claassen K.J."/>
            <person name="Cockrell R."/>
            <person name="Collins M."/>
            <person name="Cooper J.A."/>
            <person name="Cree A."/>
            <person name="Curry S.M."/>
            <person name="Da Y."/>
            <person name="Dao M.D."/>
            <person name="Das B."/>
            <person name="Davila M.-L."/>
            <person name="Davy-Carroll L."/>
            <person name="Denson S."/>
            <person name="Dinh H."/>
            <person name="Ebong V.E."/>
            <person name="Edwards J.R."/>
            <person name="Egan A."/>
            <person name="El-Daye J."/>
            <person name="Escobedo L."/>
            <person name="Fernandez S."/>
            <person name="Fernando P.R."/>
            <person name="Flagg N."/>
            <person name="Forbes L.D."/>
            <person name="Fowler R.G."/>
            <person name="Fu Q."/>
            <person name="Gabisi R.A."/>
            <person name="Ganer J."/>
            <person name="Garbino Pronczuk A."/>
            <person name="Garcia R.M."/>
            <person name="Garner T."/>
            <person name="Garrett T.E."/>
            <person name="Gonzalez D.A."/>
            <person name="Hamid H."/>
            <person name="Hawkins E.S."/>
            <person name="Hirani K."/>
            <person name="Hogues M.E."/>
            <person name="Hollins B."/>
            <person name="Hsiao C.-H."/>
            <person name="Jabil R."/>
            <person name="James M.L."/>
            <person name="Jhangiani S.N."/>
            <person name="Johnson B."/>
            <person name="Johnson Q."/>
            <person name="Joshi V."/>
            <person name="Kalu J.B."/>
            <person name="Kam C."/>
            <person name="Kashfia A."/>
            <person name="Keebler J."/>
            <person name="Kisamo H."/>
            <person name="Kovar C.L."/>
            <person name="Lago L.A."/>
            <person name="Lai C.-Y."/>
            <person name="Laidlaw J."/>
            <person name="Lara F."/>
            <person name="Le T.-K."/>
            <person name="Lee S.L."/>
            <person name="Legall F.H."/>
            <person name="Lemon S.J."/>
            <person name="Lewis L.R."/>
            <person name="Li B."/>
            <person name="Liu Y."/>
            <person name="Liu Y.-S."/>
            <person name="Lopez J."/>
            <person name="Lozado R.J."/>
            <person name="Lu J."/>
            <person name="Madu R.C."/>
            <person name="Maheshwari M."/>
            <person name="Maheshwari R."/>
            <person name="Malloy K."/>
            <person name="Martinez E."/>
            <person name="Mathew T."/>
            <person name="Mercado I.C."/>
            <person name="Mercado C."/>
            <person name="Meyer B."/>
            <person name="Montgomery K."/>
            <person name="Morgan M.B."/>
            <person name="Munidasa M."/>
            <person name="Nazareth L.V."/>
            <person name="Nelson J."/>
            <person name="Ng B.M."/>
            <person name="Nguyen N.B."/>
            <person name="Nguyen P.Q."/>
            <person name="Nguyen T."/>
            <person name="Obregon M."/>
            <person name="Okwuonu G.O."/>
            <person name="Onwere C.G."/>
            <person name="Orozco G."/>
            <person name="Parra A."/>
            <person name="Patel S."/>
            <person name="Patil S."/>
            <person name="Perez A."/>
            <person name="Perez Y."/>
            <person name="Pham C."/>
            <person name="Primus E.L."/>
            <person name="Pu L.-L."/>
            <person name="Puazo M."/>
            <person name="Qin X."/>
            <person name="Quiroz J.B."/>
            <person name="Reese J."/>
            <person name="Richards S."/>
            <person name="Rives C.M."/>
            <person name="Robberts R."/>
            <person name="Ruiz S.J."/>
            <person name="Ruiz M.J."/>
            <person name="Santibanez J."/>
            <person name="Schneider B.W."/>
            <person name="Sisson I."/>
            <person name="Smith M."/>
            <person name="Sodergren E."/>
            <person name="Song X.-Z."/>
            <person name="Song B.B."/>
            <person name="Summersgill H."/>
            <person name="Thelus R."/>
            <person name="Thornton R.D."/>
            <person name="Trejos Z.Y."/>
            <person name="Usmani K."/>
            <person name="Vattathil S."/>
            <person name="Villasana D."/>
            <person name="Walker D.L."/>
            <person name="Wang S."/>
            <person name="Wang K."/>
            <person name="White C.S."/>
            <person name="Williams A.C."/>
            <person name="Williamson J."/>
            <person name="Wilson K."/>
            <person name="Woghiren I.O."/>
            <person name="Woodworth J.R."/>
            <person name="Worley K.C."/>
            <person name="Wright R.A."/>
            <person name="Wu W."/>
            <person name="Young L."/>
            <person name="Zhang L."/>
            <person name="Zhang J."/>
            <person name="Zhu Y."/>
            <person name="Muzny D.M."/>
            <person name="Weinstock G."/>
            <person name="Gibbs R.A."/>
        </authorList>
    </citation>
    <scope>NUCLEOTIDE SEQUENCE [LARGE SCALE GENOMIC DNA]</scope>
    <source>
        <strain evidence="4">LSR1</strain>
    </source>
</reference>
<evidence type="ECO:0000256" key="1">
    <source>
        <dbReference type="SAM" id="MobiDB-lite"/>
    </source>
</evidence>
<dbReference type="InterPro" id="IPR041588">
    <property type="entry name" value="Integrase_H2C2"/>
</dbReference>
<feature type="compositionally biased region" description="Low complexity" evidence="1">
    <location>
        <begin position="318"/>
        <end position="329"/>
    </location>
</feature>
<dbReference type="Proteomes" id="UP000007819">
    <property type="component" value="Chromosome A2"/>
</dbReference>
<dbReference type="GO" id="GO:0003676">
    <property type="term" value="F:nucleic acid binding"/>
    <property type="evidence" value="ECO:0007669"/>
    <property type="project" value="InterPro"/>
</dbReference>
<dbReference type="KEGG" id="api:103308142"/>
<dbReference type="GO" id="GO:0042575">
    <property type="term" value="C:DNA polymerase complex"/>
    <property type="evidence" value="ECO:0007669"/>
    <property type="project" value="UniProtKB-ARBA"/>
</dbReference>
<dbReference type="Pfam" id="PF17921">
    <property type="entry name" value="Integrase_H2C2"/>
    <property type="match status" value="1"/>
</dbReference>
<dbReference type="Pfam" id="PF18701">
    <property type="entry name" value="DUF5641"/>
    <property type="match status" value="1"/>
</dbReference>
<dbReference type="OrthoDB" id="6580640at2759"/>
<dbReference type="EnsemblMetazoa" id="XM_008181035.1">
    <property type="protein sequence ID" value="XP_008179257.1"/>
    <property type="gene ID" value="LOC103308142"/>
</dbReference>
<dbReference type="GO" id="GO:0071897">
    <property type="term" value="P:DNA biosynthetic process"/>
    <property type="evidence" value="ECO:0007669"/>
    <property type="project" value="UniProtKB-ARBA"/>
</dbReference>
<organism evidence="3 4">
    <name type="scientific">Acyrthosiphon pisum</name>
    <name type="common">Pea aphid</name>
    <dbReference type="NCBI Taxonomy" id="7029"/>
    <lineage>
        <taxon>Eukaryota</taxon>
        <taxon>Metazoa</taxon>
        <taxon>Ecdysozoa</taxon>
        <taxon>Arthropoda</taxon>
        <taxon>Hexapoda</taxon>
        <taxon>Insecta</taxon>
        <taxon>Pterygota</taxon>
        <taxon>Neoptera</taxon>
        <taxon>Paraneoptera</taxon>
        <taxon>Hemiptera</taxon>
        <taxon>Sternorrhyncha</taxon>
        <taxon>Aphidomorpha</taxon>
        <taxon>Aphidoidea</taxon>
        <taxon>Aphididae</taxon>
        <taxon>Macrosiphini</taxon>
        <taxon>Acyrthosiphon</taxon>
    </lineage>
</organism>
<accession>A0A8R1WY97</accession>
<dbReference type="CDD" id="cd01644">
    <property type="entry name" value="RT_pepA17"/>
    <property type="match status" value="1"/>
</dbReference>
<dbReference type="PANTHER" id="PTHR47331:SF1">
    <property type="entry name" value="GAG-LIKE PROTEIN"/>
    <property type="match status" value="1"/>
</dbReference>
<feature type="region of interest" description="Disordered" evidence="1">
    <location>
        <begin position="314"/>
        <end position="339"/>
    </location>
</feature>
<dbReference type="SUPFAM" id="SSF53098">
    <property type="entry name" value="Ribonuclease H-like"/>
    <property type="match status" value="1"/>
</dbReference>
<dbReference type="Pfam" id="PF03564">
    <property type="entry name" value="DUF1759"/>
    <property type="match status" value="1"/>
</dbReference>
<dbReference type="GO" id="GO:0015074">
    <property type="term" value="P:DNA integration"/>
    <property type="evidence" value="ECO:0007669"/>
    <property type="project" value="InterPro"/>
</dbReference>
<dbReference type="PANTHER" id="PTHR47331">
    <property type="entry name" value="PHD-TYPE DOMAIN-CONTAINING PROTEIN"/>
    <property type="match status" value="1"/>
</dbReference>
<dbReference type="SUPFAM" id="SSF56672">
    <property type="entry name" value="DNA/RNA polymerases"/>
    <property type="match status" value="1"/>
</dbReference>
<dbReference type="InterPro" id="IPR043502">
    <property type="entry name" value="DNA/RNA_pol_sf"/>
</dbReference>
<keyword evidence="4" id="KW-1185">Reference proteome</keyword>
<evidence type="ECO:0000313" key="4">
    <source>
        <dbReference type="Proteomes" id="UP000007819"/>
    </source>
</evidence>
<dbReference type="Gene3D" id="3.10.10.10">
    <property type="entry name" value="HIV Type 1 Reverse Transcriptase, subunit A, domain 1"/>
    <property type="match status" value="1"/>
</dbReference>
<dbReference type="Gene3D" id="3.30.70.270">
    <property type="match status" value="1"/>
</dbReference>
<dbReference type="InterPro" id="IPR001584">
    <property type="entry name" value="Integrase_cat-core"/>
</dbReference>
<dbReference type="GeneID" id="103308142"/>
<protein>
    <recommendedName>
        <fullName evidence="2">Integrase catalytic domain-containing protein</fullName>
    </recommendedName>
</protein>
<dbReference type="Gene3D" id="3.30.420.10">
    <property type="entry name" value="Ribonuclease H-like superfamily/Ribonuclease H"/>
    <property type="match status" value="1"/>
</dbReference>
<dbReference type="PROSITE" id="PS50994">
    <property type="entry name" value="INTEGRASE"/>
    <property type="match status" value="1"/>
</dbReference>
<evidence type="ECO:0000313" key="3">
    <source>
        <dbReference type="EnsemblMetazoa" id="XP_008179257.1"/>
    </source>
</evidence>
<dbReference type="InterPro" id="IPR005312">
    <property type="entry name" value="DUF1759"/>
</dbReference>
<dbReference type="InterPro" id="IPR040676">
    <property type="entry name" value="DUF5641"/>
</dbReference>
<feature type="compositionally biased region" description="Low complexity" evidence="1">
    <location>
        <begin position="436"/>
        <end position="449"/>
    </location>
</feature>